<reference evidence="17" key="1">
    <citation type="submission" date="2016-11" db="EMBL/GenBank/DDBJ databases">
        <authorList>
            <person name="Varghese N."/>
            <person name="Submissions S."/>
        </authorList>
    </citation>
    <scope>NUCLEOTIDE SEQUENCE [LARGE SCALE GENOMIC DNA]</scope>
    <source>
        <strain evidence="17">DSM 11792</strain>
    </source>
</reference>
<evidence type="ECO:0000256" key="4">
    <source>
        <dbReference type="ARBA" id="ARBA00022516"/>
    </source>
</evidence>
<evidence type="ECO:0000256" key="8">
    <source>
        <dbReference type="ARBA" id="ARBA00023098"/>
    </source>
</evidence>
<feature type="active site" description="Proton acceptor" evidence="12">
    <location>
        <position position="155"/>
    </location>
</feature>
<evidence type="ECO:0000256" key="13">
    <source>
        <dbReference type="PIRSR" id="PIRSR611284-2"/>
    </source>
</evidence>
<evidence type="ECO:0000256" key="1">
    <source>
        <dbReference type="ARBA" id="ARBA00002607"/>
    </source>
</evidence>
<dbReference type="FunFam" id="3.40.50.720:FF:000037">
    <property type="entry name" value="3-oxoacyl-[acyl-carrier-protein] reductase FabG"/>
    <property type="match status" value="1"/>
</dbReference>
<dbReference type="EC" id="1.1.1.100" evidence="14"/>
<dbReference type="InterPro" id="IPR057326">
    <property type="entry name" value="KR_dom"/>
</dbReference>
<feature type="binding site" evidence="13">
    <location>
        <position position="188"/>
    </location>
    <ligand>
        <name>NADP(+)</name>
        <dbReference type="ChEBI" id="CHEBI:58349"/>
    </ligand>
</feature>
<dbReference type="GO" id="GO:0051287">
    <property type="term" value="F:NAD binding"/>
    <property type="evidence" value="ECO:0007669"/>
    <property type="project" value="UniProtKB-UniRule"/>
</dbReference>
<keyword evidence="4 14" id="KW-0444">Lipid biosynthesis</keyword>
<dbReference type="AlphaFoldDB" id="A0A1M4UB34"/>
<keyword evidence="17" id="KW-1185">Reference proteome</keyword>
<comment type="pathway">
    <text evidence="2 14">Lipid metabolism; fatty acid biosynthesis.</text>
</comment>
<feature type="binding site" evidence="13">
    <location>
        <position position="90"/>
    </location>
    <ligand>
        <name>NADP(+)</name>
        <dbReference type="ChEBI" id="CHEBI:58349"/>
    </ligand>
</feature>
<comment type="subunit">
    <text evidence="14">Homotetramer.</text>
</comment>
<dbReference type="InterPro" id="IPR036291">
    <property type="entry name" value="NAD(P)-bd_dom_sf"/>
</dbReference>
<dbReference type="PANTHER" id="PTHR42879">
    <property type="entry name" value="3-OXOACYL-(ACYL-CARRIER-PROTEIN) REDUCTASE"/>
    <property type="match status" value="1"/>
</dbReference>
<keyword evidence="7 14" id="KW-0560">Oxidoreductase</keyword>
<comment type="similarity">
    <text evidence="3 14">Belongs to the short-chain dehydrogenases/reductases (SDR) family.</text>
</comment>
<dbReference type="EMBL" id="FQUW01000006">
    <property type="protein sequence ID" value="SHE53807.1"/>
    <property type="molecule type" value="Genomic_DNA"/>
</dbReference>
<feature type="domain" description="Ketoreductase" evidence="15">
    <location>
        <begin position="6"/>
        <end position="186"/>
    </location>
</feature>
<evidence type="ECO:0000256" key="5">
    <source>
        <dbReference type="ARBA" id="ARBA00022832"/>
    </source>
</evidence>
<keyword evidence="8 14" id="KW-0443">Lipid metabolism</keyword>
<dbReference type="GO" id="GO:0004316">
    <property type="term" value="F:3-oxoacyl-[acyl-carrier-protein] reductase (NADPH) activity"/>
    <property type="evidence" value="ECO:0007669"/>
    <property type="project" value="UniProtKB-UniRule"/>
</dbReference>
<dbReference type="NCBIfam" id="NF005559">
    <property type="entry name" value="PRK07231.1"/>
    <property type="match status" value="1"/>
</dbReference>
<dbReference type="UniPathway" id="UPA00094"/>
<dbReference type="NCBIfam" id="NF009466">
    <property type="entry name" value="PRK12826.1-2"/>
    <property type="match status" value="1"/>
</dbReference>
<dbReference type="InterPro" id="IPR002347">
    <property type="entry name" value="SDR_fam"/>
</dbReference>
<evidence type="ECO:0000256" key="9">
    <source>
        <dbReference type="ARBA" id="ARBA00023160"/>
    </source>
</evidence>
<protein>
    <recommendedName>
        <fullName evidence="14">3-oxoacyl-[acyl-carrier-protein] reductase</fullName>
        <ecNumber evidence="14">1.1.1.100</ecNumber>
    </recommendedName>
</protein>
<dbReference type="Pfam" id="PF13561">
    <property type="entry name" value="adh_short_C2"/>
    <property type="match status" value="1"/>
</dbReference>
<sequence>MLLDGKKAIVTGASRGIGRAIALALARAGADVVVNYSGQAAAAEEVAARIRQMGRQAVTCQADVSIPAEAVKLVNAAVEQLGAVHILVNNAGITRDNLVMRLAEEDWDRVLEVNLKGAFNTIKAASRLMLKARWGRIINISSIVGITGNAGQASYAASKAGLIGLTKAVARELGPRNITVNAVAPGFILTDMTASLPENVKEKMLGQVALGRFGQPEEVAAVVVFLASEDAGYITGQTIVVDGGLTMQA</sequence>
<evidence type="ECO:0000256" key="6">
    <source>
        <dbReference type="ARBA" id="ARBA00022857"/>
    </source>
</evidence>
<dbReference type="NCBIfam" id="TIGR01830">
    <property type="entry name" value="3oxo_ACP_reduc"/>
    <property type="match status" value="1"/>
</dbReference>
<evidence type="ECO:0000256" key="2">
    <source>
        <dbReference type="ARBA" id="ARBA00005194"/>
    </source>
</evidence>
<accession>A0A1M4UB34</accession>
<dbReference type="PRINTS" id="PR00080">
    <property type="entry name" value="SDRFAMILY"/>
</dbReference>
<proteinExistence type="inferred from homology"/>
<keyword evidence="5 14" id="KW-0276">Fatty acid metabolism</keyword>
<dbReference type="PRINTS" id="PR00081">
    <property type="entry name" value="GDHRDH"/>
</dbReference>
<organism evidence="16 17">
    <name type="scientific">Desulfofundulus australicus DSM 11792</name>
    <dbReference type="NCBI Taxonomy" id="1121425"/>
    <lineage>
        <taxon>Bacteria</taxon>
        <taxon>Bacillati</taxon>
        <taxon>Bacillota</taxon>
        <taxon>Clostridia</taxon>
        <taxon>Eubacteriales</taxon>
        <taxon>Peptococcaceae</taxon>
        <taxon>Desulfofundulus</taxon>
    </lineage>
</organism>
<evidence type="ECO:0000259" key="15">
    <source>
        <dbReference type="SMART" id="SM00822"/>
    </source>
</evidence>
<dbReference type="SMART" id="SM00822">
    <property type="entry name" value="PKS_KR"/>
    <property type="match status" value="1"/>
</dbReference>
<evidence type="ECO:0000256" key="7">
    <source>
        <dbReference type="ARBA" id="ARBA00023002"/>
    </source>
</evidence>
<evidence type="ECO:0000256" key="11">
    <source>
        <dbReference type="ARBA" id="ARBA00048508"/>
    </source>
</evidence>
<keyword evidence="9 14" id="KW-0275">Fatty acid biosynthesis</keyword>
<dbReference type="InterPro" id="IPR050259">
    <property type="entry name" value="SDR"/>
</dbReference>
<dbReference type="InterPro" id="IPR011284">
    <property type="entry name" value="3oxo_ACP_reduc"/>
</dbReference>
<name>A0A1M4UB34_9FIRM</name>
<dbReference type="SUPFAM" id="SSF51735">
    <property type="entry name" value="NAD(P)-binding Rossmann-fold domains"/>
    <property type="match status" value="1"/>
</dbReference>
<dbReference type="InterPro" id="IPR020904">
    <property type="entry name" value="Sc_DH/Rdtase_CS"/>
</dbReference>
<dbReference type="GO" id="GO:0006633">
    <property type="term" value="P:fatty acid biosynthetic process"/>
    <property type="evidence" value="ECO:0007669"/>
    <property type="project" value="UniProtKB-UniPathway"/>
</dbReference>
<dbReference type="PANTHER" id="PTHR42879:SF2">
    <property type="entry name" value="3-OXOACYL-[ACYL-CARRIER-PROTEIN] REDUCTASE FABG"/>
    <property type="match status" value="1"/>
</dbReference>
<feature type="binding site" evidence="13">
    <location>
        <begin position="155"/>
        <end position="159"/>
    </location>
    <ligand>
        <name>NADP(+)</name>
        <dbReference type="ChEBI" id="CHEBI:58349"/>
    </ligand>
</feature>
<comment type="function">
    <text evidence="1 14">Catalyzes the NADPH-dependent reduction of beta-ketoacyl-ACP substrates to beta-hydroxyacyl-ACP products, the first reductive step in the elongation cycle of fatty acid biosynthesis.</text>
</comment>
<evidence type="ECO:0000256" key="12">
    <source>
        <dbReference type="PIRSR" id="PIRSR611284-1"/>
    </source>
</evidence>
<evidence type="ECO:0000256" key="10">
    <source>
        <dbReference type="ARBA" id="ARBA00023221"/>
    </source>
</evidence>
<keyword evidence="6 13" id="KW-0521">NADP</keyword>
<dbReference type="PROSITE" id="PS00061">
    <property type="entry name" value="ADH_SHORT"/>
    <property type="match status" value="1"/>
</dbReference>
<evidence type="ECO:0000256" key="14">
    <source>
        <dbReference type="RuleBase" id="RU366074"/>
    </source>
</evidence>
<feature type="binding site" evidence="13">
    <location>
        <begin position="12"/>
        <end position="15"/>
    </location>
    <ligand>
        <name>NADP(+)</name>
        <dbReference type="ChEBI" id="CHEBI:58349"/>
    </ligand>
</feature>
<dbReference type="CDD" id="cd05333">
    <property type="entry name" value="BKR_SDR_c"/>
    <property type="match status" value="1"/>
</dbReference>
<comment type="catalytic activity">
    <reaction evidence="11 14">
        <text>a (3R)-hydroxyacyl-[ACP] + NADP(+) = a 3-oxoacyl-[ACP] + NADPH + H(+)</text>
        <dbReference type="Rhea" id="RHEA:17397"/>
        <dbReference type="Rhea" id="RHEA-COMP:9916"/>
        <dbReference type="Rhea" id="RHEA-COMP:9945"/>
        <dbReference type="ChEBI" id="CHEBI:15378"/>
        <dbReference type="ChEBI" id="CHEBI:57783"/>
        <dbReference type="ChEBI" id="CHEBI:58349"/>
        <dbReference type="ChEBI" id="CHEBI:78776"/>
        <dbReference type="ChEBI" id="CHEBI:78827"/>
        <dbReference type="EC" id="1.1.1.100"/>
    </reaction>
</comment>
<evidence type="ECO:0000313" key="17">
    <source>
        <dbReference type="Proteomes" id="UP000184196"/>
    </source>
</evidence>
<dbReference type="Gene3D" id="3.40.50.720">
    <property type="entry name" value="NAD(P)-binding Rossmann-like Domain"/>
    <property type="match status" value="1"/>
</dbReference>
<gene>
    <name evidence="16" type="ORF">SAMN02745218_00455</name>
</gene>
<dbReference type="GO" id="GO:0008202">
    <property type="term" value="P:steroid metabolic process"/>
    <property type="evidence" value="ECO:0007669"/>
    <property type="project" value="UniProtKB-KW"/>
</dbReference>
<dbReference type="OrthoDB" id="9803333at2"/>
<evidence type="ECO:0000313" key="16">
    <source>
        <dbReference type="EMBL" id="SHE53807.1"/>
    </source>
</evidence>
<keyword evidence="10" id="KW-0753">Steroid metabolism</keyword>
<dbReference type="Proteomes" id="UP000184196">
    <property type="component" value="Unassembled WGS sequence"/>
</dbReference>
<dbReference type="RefSeq" id="WP_073162889.1">
    <property type="nucleotide sequence ID" value="NZ_FQUW01000006.1"/>
</dbReference>
<evidence type="ECO:0000256" key="3">
    <source>
        <dbReference type="ARBA" id="ARBA00006484"/>
    </source>
</evidence>